<organism evidence="1 2">
    <name type="scientific">Bemisia tabaci</name>
    <name type="common">Sweetpotato whitefly</name>
    <name type="synonym">Aleurodes tabaci</name>
    <dbReference type="NCBI Taxonomy" id="7038"/>
    <lineage>
        <taxon>Eukaryota</taxon>
        <taxon>Metazoa</taxon>
        <taxon>Ecdysozoa</taxon>
        <taxon>Arthropoda</taxon>
        <taxon>Hexapoda</taxon>
        <taxon>Insecta</taxon>
        <taxon>Pterygota</taxon>
        <taxon>Neoptera</taxon>
        <taxon>Paraneoptera</taxon>
        <taxon>Hemiptera</taxon>
        <taxon>Sternorrhyncha</taxon>
        <taxon>Aleyrodoidea</taxon>
        <taxon>Aleyrodidae</taxon>
        <taxon>Aleyrodinae</taxon>
        <taxon>Bemisia</taxon>
    </lineage>
</organism>
<accession>A0A9P0C7Q6</accession>
<dbReference type="PANTHER" id="PTHR10612:SF11">
    <property type="entry name" value="KARL, ISOFORM A"/>
    <property type="match status" value="1"/>
</dbReference>
<dbReference type="InterPro" id="IPR012674">
    <property type="entry name" value="Calycin"/>
</dbReference>
<dbReference type="KEGG" id="btab:109030943"/>
<reference evidence="1" key="1">
    <citation type="submission" date="2021-12" db="EMBL/GenBank/DDBJ databases">
        <authorList>
            <person name="King R."/>
        </authorList>
    </citation>
    <scope>NUCLEOTIDE SEQUENCE</scope>
</reference>
<dbReference type="EMBL" id="OU963871">
    <property type="protein sequence ID" value="CAH0762863.1"/>
    <property type="molecule type" value="Genomic_DNA"/>
</dbReference>
<evidence type="ECO:0008006" key="3">
    <source>
        <dbReference type="Google" id="ProtNLM"/>
    </source>
</evidence>
<evidence type="ECO:0000313" key="1">
    <source>
        <dbReference type="EMBL" id="CAH0762863.1"/>
    </source>
</evidence>
<gene>
    <name evidence="1" type="ORF">BEMITA_LOCUS2947</name>
</gene>
<sequence>MYCKRRENQLISCSVVCLFLIDGDMFHLRFGVLSCLVLVVLTGDSDAFKIKTVKTKCPAVRSLRNFNLEELAGYWYVIDYYAMSEEELSFRCMQAEFTVSPPPDWTVSMYFTYSYKDDPEKEVLFGNITWRIPDRKQLAHWIHAEDIYEGVYNTYVLDSDYKSWTLLLHCAEKTGSPRYLSSFILSKEPQLPENVINFLRDKLPRYDVDLEYMFHMEQTHCANPDRVLHYGSGLTNSVQKSARRHPLQRIHE</sequence>
<protein>
    <recommendedName>
        <fullName evidence="3">VDE lipocalin domain-containing protein</fullName>
    </recommendedName>
</protein>
<dbReference type="GO" id="GO:0000302">
    <property type="term" value="P:response to reactive oxygen species"/>
    <property type="evidence" value="ECO:0007669"/>
    <property type="project" value="TreeGrafter"/>
</dbReference>
<evidence type="ECO:0000313" key="2">
    <source>
        <dbReference type="Proteomes" id="UP001152759"/>
    </source>
</evidence>
<dbReference type="PANTHER" id="PTHR10612">
    <property type="entry name" value="APOLIPOPROTEIN D"/>
    <property type="match status" value="1"/>
</dbReference>
<dbReference type="GO" id="GO:0006629">
    <property type="term" value="P:lipid metabolic process"/>
    <property type="evidence" value="ECO:0007669"/>
    <property type="project" value="TreeGrafter"/>
</dbReference>
<dbReference type="SUPFAM" id="SSF50814">
    <property type="entry name" value="Lipocalins"/>
    <property type="match status" value="1"/>
</dbReference>
<dbReference type="Gene3D" id="2.40.128.20">
    <property type="match status" value="1"/>
</dbReference>
<dbReference type="Proteomes" id="UP001152759">
    <property type="component" value="Chromosome 10"/>
</dbReference>
<dbReference type="InterPro" id="IPR022272">
    <property type="entry name" value="Lipocalin_CS"/>
</dbReference>
<dbReference type="GO" id="GO:0005737">
    <property type="term" value="C:cytoplasm"/>
    <property type="evidence" value="ECO:0007669"/>
    <property type="project" value="TreeGrafter"/>
</dbReference>
<keyword evidence="2" id="KW-1185">Reference proteome</keyword>
<name>A0A9P0C7Q6_BEMTA</name>
<dbReference type="AlphaFoldDB" id="A0A9P0C7Q6"/>
<proteinExistence type="predicted"/>
<dbReference type="PROSITE" id="PS00213">
    <property type="entry name" value="LIPOCALIN"/>
    <property type="match status" value="1"/>
</dbReference>